<evidence type="ECO:0000256" key="3">
    <source>
        <dbReference type="ARBA" id="ARBA00022553"/>
    </source>
</evidence>
<feature type="domain" description="Histidine kinase" evidence="10">
    <location>
        <begin position="504"/>
        <end position="726"/>
    </location>
</feature>
<evidence type="ECO:0000259" key="10">
    <source>
        <dbReference type="PROSITE" id="PS50109"/>
    </source>
</evidence>
<keyword evidence="12" id="KW-1185">Reference proteome</keyword>
<evidence type="ECO:0000256" key="9">
    <source>
        <dbReference type="SAM" id="Phobius"/>
    </source>
</evidence>
<keyword evidence="6" id="KW-0418">Kinase</keyword>
<dbReference type="PANTHER" id="PTHR43065">
    <property type="entry name" value="SENSOR HISTIDINE KINASE"/>
    <property type="match status" value="1"/>
</dbReference>
<dbReference type="CDD" id="cd00082">
    <property type="entry name" value="HisKA"/>
    <property type="match status" value="1"/>
</dbReference>
<dbReference type="InterPro" id="IPR003661">
    <property type="entry name" value="HisK_dim/P_dom"/>
</dbReference>
<dbReference type="SUPFAM" id="SSF55785">
    <property type="entry name" value="PYP-like sensor domain (PAS domain)"/>
    <property type="match status" value="1"/>
</dbReference>
<evidence type="ECO:0000256" key="1">
    <source>
        <dbReference type="ARBA" id="ARBA00000085"/>
    </source>
</evidence>
<dbReference type="Proteomes" id="UP000221384">
    <property type="component" value="Unassembled WGS sequence"/>
</dbReference>
<dbReference type="SUPFAM" id="SSF47384">
    <property type="entry name" value="Homodimeric domain of signal transducing histidine kinase"/>
    <property type="match status" value="1"/>
</dbReference>
<dbReference type="InterPro" id="IPR004358">
    <property type="entry name" value="Sig_transdc_His_kin-like_C"/>
</dbReference>
<dbReference type="InterPro" id="IPR005467">
    <property type="entry name" value="His_kinase_dom"/>
</dbReference>
<keyword evidence="9" id="KW-0812">Transmembrane</keyword>
<dbReference type="InterPro" id="IPR035965">
    <property type="entry name" value="PAS-like_dom_sf"/>
</dbReference>
<keyword evidence="4" id="KW-0808">Transferase</keyword>
<feature type="transmembrane region" description="Helical" evidence="9">
    <location>
        <begin position="343"/>
        <end position="364"/>
    </location>
</feature>
<dbReference type="EC" id="2.7.13.3" evidence="2"/>
<protein>
    <recommendedName>
        <fullName evidence="2">histidine kinase</fullName>
        <ecNumber evidence="2">2.7.13.3</ecNumber>
    </recommendedName>
</protein>
<evidence type="ECO:0000256" key="4">
    <source>
        <dbReference type="ARBA" id="ARBA00022679"/>
    </source>
</evidence>
<evidence type="ECO:0000313" key="11">
    <source>
        <dbReference type="EMBL" id="PHO10915.1"/>
    </source>
</evidence>
<dbReference type="Gene3D" id="3.40.50.2300">
    <property type="match status" value="2"/>
</dbReference>
<dbReference type="InterPro" id="IPR036097">
    <property type="entry name" value="HisK_dim/P_sf"/>
</dbReference>
<dbReference type="InterPro" id="IPR036890">
    <property type="entry name" value="HATPase_C_sf"/>
</dbReference>
<dbReference type="Pfam" id="PF13426">
    <property type="entry name" value="PAS_9"/>
    <property type="match status" value="1"/>
</dbReference>
<comment type="caution">
    <text evidence="11">The sequence shown here is derived from an EMBL/GenBank/DDBJ whole genome shotgun (WGS) entry which is preliminary data.</text>
</comment>
<dbReference type="SMART" id="SM00387">
    <property type="entry name" value="HATPase_c"/>
    <property type="match status" value="1"/>
</dbReference>
<dbReference type="InterPro" id="IPR003594">
    <property type="entry name" value="HATPase_dom"/>
</dbReference>
<keyword evidence="7" id="KW-0067">ATP-binding</keyword>
<dbReference type="PRINTS" id="PR00344">
    <property type="entry name" value="BCTRLSENSOR"/>
</dbReference>
<keyword evidence="5" id="KW-0547">Nucleotide-binding</keyword>
<dbReference type="InterPro" id="IPR000014">
    <property type="entry name" value="PAS"/>
</dbReference>
<evidence type="ECO:0000256" key="7">
    <source>
        <dbReference type="ARBA" id="ARBA00022840"/>
    </source>
</evidence>
<dbReference type="Gene3D" id="3.30.450.20">
    <property type="entry name" value="PAS domain"/>
    <property type="match status" value="1"/>
</dbReference>
<accession>A0ABX4LTI9</accession>
<dbReference type="Pfam" id="PF02518">
    <property type="entry name" value="HATPase_c"/>
    <property type="match status" value="1"/>
</dbReference>
<keyword evidence="3" id="KW-0597">Phosphoprotein</keyword>
<evidence type="ECO:0000256" key="2">
    <source>
        <dbReference type="ARBA" id="ARBA00012438"/>
    </source>
</evidence>
<evidence type="ECO:0000256" key="8">
    <source>
        <dbReference type="ARBA" id="ARBA00023012"/>
    </source>
</evidence>
<dbReference type="EMBL" id="NWVW01000001">
    <property type="protein sequence ID" value="PHO10915.1"/>
    <property type="molecule type" value="Genomic_DNA"/>
</dbReference>
<dbReference type="Gene3D" id="1.10.287.130">
    <property type="match status" value="1"/>
</dbReference>
<dbReference type="SUPFAM" id="SSF55874">
    <property type="entry name" value="ATPase domain of HSP90 chaperone/DNA topoisomerase II/histidine kinase"/>
    <property type="match status" value="1"/>
</dbReference>
<dbReference type="PROSITE" id="PS50109">
    <property type="entry name" value="HIS_KIN"/>
    <property type="match status" value="1"/>
</dbReference>
<evidence type="ECO:0000256" key="6">
    <source>
        <dbReference type="ARBA" id="ARBA00022777"/>
    </source>
</evidence>
<gene>
    <name evidence="11" type="ORF">CPG37_00270</name>
</gene>
<evidence type="ECO:0000256" key="5">
    <source>
        <dbReference type="ARBA" id="ARBA00022741"/>
    </source>
</evidence>
<keyword evidence="8" id="KW-0902">Two-component regulatory system</keyword>
<proteinExistence type="predicted"/>
<name>A0ABX4LTI9_9BACT</name>
<reference evidence="11 12" key="1">
    <citation type="submission" date="2017-09" db="EMBL/GenBank/DDBJ databases">
        <authorList>
            <person name="Perez-Cataluna A."/>
            <person name="Figueras M.J."/>
            <person name="Salas-Masso N."/>
        </authorList>
    </citation>
    <scope>NUCLEOTIDE SEQUENCE [LARGE SCALE GENOMIC DNA]</scope>
    <source>
        <strain evidence="11 12">F138-33</strain>
    </source>
</reference>
<dbReference type="Pfam" id="PF00512">
    <property type="entry name" value="HisKA"/>
    <property type="match status" value="1"/>
</dbReference>
<evidence type="ECO:0000313" key="12">
    <source>
        <dbReference type="Proteomes" id="UP000221384"/>
    </source>
</evidence>
<comment type="catalytic activity">
    <reaction evidence="1">
        <text>ATP + protein L-histidine = ADP + protein N-phospho-L-histidine.</text>
        <dbReference type="EC" id="2.7.13.3"/>
    </reaction>
</comment>
<dbReference type="Gene3D" id="3.30.565.10">
    <property type="entry name" value="Histidine kinase-like ATPase, C-terminal domain"/>
    <property type="match status" value="1"/>
</dbReference>
<dbReference type="SMART" id="SM00388">
    <property type="entry name" value="HisKA"/>
    <property type="match status" value="1"/>
</dbReference>
<keyword evidence="9" id="KW-1133">Transmembrane helix</keyword>
<dbReference type="PANTHER" id="PTHR43065:SF10">
    <property type="entry name" value="PEROXIDE STRESS-ACTIVATED HISTIDINE KINASE MAK3"/>
    <property type="match status" value="1"/>
</dbReference>
<organism evidence="11 12">
    <name type="scientific">Malaciobacter canalis</name>
    <dbReference type="NCBI Taxonomy" id="1912871"/>
    <lineage>
        <taxon>Bacteria</taxon>
        <taxon>Pseudomonadati</taxon>
        <taxon>Campylobacterota</taxon>
        <taxon>Epsilonproteobacteria</taxon>
        <taxon>Campylobacterales</taxon>
        <taxon>Arcobacteraceae</taxon>
        <taxon>Malaciobacter</taxon>
    </lineage>
</organism>
<sequence length="732" mass="84334">MNFMKCFMIRKYLFLFFIFCTFLYSKNVLILNSYHPSFSWTKIQVDSIVNTLLASKEDIDIYIEYMDTKRNNPTLMYKYKFLTLLKYKYLNKKIDLVISTDDNAINFLKMFRNELFSNSKIVFSGVNNLNILDDYKKDDITGVFERMTPFVNYELAKKISLKLDKLYLIGDDSVTFNVLKKLVLKELDKTKIDYEFISDKSIDKLTNKLKQTNKNSMAMLIMTASYVNKDENPITMENALKKINQAYNNPIISTARVFNHGGKIIGGYVVDGNKQGVLAAKMALKILNDPNLKIKPILNGTNSYVFDYNALKFFGIDIEKYLPSESIKILNKPISFFEHFKQIILIISIIAISLIVILLISLRYNFKLKKVNKRLEKSNKNIQIFIDNILEGIIISVDGICIDLNKEAIKLLGYENKDELINKNILEVLPANEKNFFDTKNAGETIFIKKNKEQINVLAMNKKVSFEDRRVNVTSFVDLTHSKKREKLLFEQSKLASMGEMIGNIAHQWRQPLSAISTCASGLKLQHKVNVLDDENLNKSLDTIMKSTNYLSNTIDDFKNYIKGEKIITKFYVSQAIENSIDLLSASFKNYGINIVRNFDDVQIYSCFNELIQVFINILNNSKDALNKNCKRDKVIFISIKDEENSVTIELVDNALGVEEEIINKIFEPYFTTKEKMQGTGLGLYMSYTLVTQSLKGIILASNKEFIYNSKEVKGLCMKIALPKYIEKKDND</sequence>
<keyword evidence="9" id="KW-0472">Membrane</keyword>